<reference evidence="16" key="1">
    <citation type="submission" date="2016-02" db="EMBL/GenBank/DDBJ databases">
        <title>Halorhodospira halochloris DSM-1059 complete genome, version 2.</title>
        <authorList>
            <person name="Tsukatani Y."/>
        </authorList>
    </citation>
    <scope>NUCLEOTIDE SEQUENCE</scope>
    <source>
        <strain evidence="16">DSM 1059</strain>
    </source>
</reference>
<dbReference type="PANTHER" id="PTHR10566">
    <property type="entry name" value="CHAPERONE-ACTIVITY OF BC1 COMPLEX CABC1 -RELATED"/>
    <property type="match status" value="1"/>
</dbReference>
<evidence type="ECO:0000256" key="5">
    <source>
        <dbReference type="ARBA" id="ARBA00022679"/>
    </source>
</evidence>
<evidence type="ECO:0000256" key="12">
    <source>
        <dbReference type="ARBA" id="ARBA00023136"/>
    </source>
</evidence>
<dbReference type="KEGG" id="hhk:HH1059_00210"/>
<feature type="transmembrane region" description="Helical" evidence="13">
    <location>
        <begin position="532"/>
        <end position="549"/>
    </location>
</feature>
<feature type="coiled-coil region" evidence="14">
    <location>
        <begin position="474"/>
        <end position="501"/>
    </location>
</feature>
<dbReference type="AlphaFoldDB" id="A0A0X8X6V7"/>
<dbReference type="UniPathway" id="UPA00232"/>
<dbReference type="InterPro" id="IPR045308">
    <property type="entry name" value="UbiB_bact"/>
</dbReference>
<proteinExistence type="inferred from homology"/>
<dbReference type="GO" id="GO:0010795">
    <property type="term" value="P:regulation of ubiquinone biosynthetic process"/>
    <property type="evidence" value="ECO:0007669"/>
    <property type="project" value="UniProtKB-UniRule"/>
</dbReference>
<evidence type="ECO:0000256" key="8">
    <source>
        <dbReference type="ARBA" id="ARBA00022741"/>
    </source>
</evidence>
<accession>A0A0X8X6V7</accession>
<dbReference type="SUPFAM" id="SSF56112">
    <property type="entry name" value="Protein kinase-like (PK-like)"/>
    <property type="match status" value="1"/>
</dbReference>
<comment type="function">
    <text evidence="13">Is probably a protein kinase regulator of UbiI activity which is involved in aerobic coenzyme Q (ubiquinone) biosynthesis.</text>
</comment>
<evidence type="ECO:0000256" key="9">
    <source>
        <dbReference type="ARBA" id="ARBA00022777"/>
    </source>
</evidence>
<evidence type="ECO:0000256" key="14">
    <source>
        <dbReference type="SAM" id="Coils"/>
    </source>
</evidence>
<evidence type="ECO:0000256" key="13">
    <source>
        <dbReference type="HAMAP-Rule" id="MF_00414"/>
    </source>
</evidence>
<keyword evidence="6 13" id="KW-0831">Ubiquinone biosynthesis</keyword>
<keyword evidence="3 13" id="KW-1003">Cell membrane</keyword>
<dbReference type="InterPro" id="IPR010232">
    <property type="entry name" value="UbiB"/>
</dbReference>
<keyword evidence="5 13" id="KW-0808">Transferase</keyword>
<evidence type="ECO:0000256" key="4">
    <source>
        <dbReference type="ARBA" id="ARBA00022519"/>
    </source>
</evidence>
<dbReference type="GO" id="GO:0006744">
    <property type="term" value="P:ubiquinone biosynthetic process"/>
    <property type="evidence" value="ECO:0007669"/>
    <property type="project" value="UniProtKB-UniPathway"/>
</dbReference>
<dbReference type="Pfam" id="PF03109">
    <property type="entry name" value="ABC1"/>
    <property type="match status" value="1"/>
</dbReference>
<dbReference type="InterPro" id="IPR011009">
    <property type="entry name" value="Kinase-like_dom_sf"/>
</dbReference>
<dbReference type="GO" id="GO:0004497">
    <property type="term" value="F:monooxygenase activity"/>
    <property type="evidence" value="ECO:0007669"/>
    <property type="project" value="UniProtKB-KW"/>
</dbReference>
<feature type="transmembrane region" description="Helical" evidence="13">
    <location>
        <begin position="502"/>
        <end position="520"/>
    </location>
</feature>
<evidence type="ECO:0000256" key="7">
    <source>
        <dbReference type="ARBA" id="ARBA00022692"/>
    </source>
</evidence>
<keyword evidence="10 13" id="KW-0067">ATP-binding</keyword>
<dbReference type="HAMAP" id="MF_00414">
    <property type="entry name" value="UbiB"/>
    <property type="match status" value="1"/>
</dbReference>
<comment type="similarity">
    <text evidence="2">Belongs to the protein kinase superfamily. ADCK protein kinase family.</text>
</comment>
<keyword evidence="9 13" id="KW-0418">Kinase</keyword>
<keyword evidence="16" id="KW-0830">Ubiquinone</keyword>
<comment type="subcellular location">
    <subcellularLocation>
        <location evidence="13">Cell membrane</location>
        <topology evidence="13">Multi-pass membrane protein</topology>
    </subcellularLocation>
</comment>
<evidence type="ECO:0000256" key="10">
    <source>
        <dbReference type="ARBA" id="ARBA00022840"/>
    </source>
</evidence>
<keyword evidence="16" id="KW-0560">Oxidoreductase</keyword>
<dbReference type="NCBIfam" id="TIGR01982">
    <property type="entry name" value="UbiB"/>
    <property type="match status" value="1"/>
</dbReference>
<keyword evidence="7 13" id="KW-0812">Transmembrane</keyword>
<keyword evidence="16" id="KW-0503">Monooxygenase</keyword>
<keyword evidence="14" id="KW-0175">Coiled coil</keyword>
<dbReference type="NCBIfam" id="NF003404">
    <property type="entry name" value="PRK04750.1"/>
    <property type="match status" value="1"/>
</dbReference>
<evidence type="ECO:0000259" key="15">
    <source>
        <dbReference type="Pfam" id="PF03109"/>
    </source>
</evidence>
<dbReference type="Proteomes" id="UP000218890">
    <property type="component" value="Chromosome"/>
</dbReference>
<comment type="caution">
    <text evidence="13">Lacks conserved residue(s) required for the propagation of feature annotation.</text>
</comment>
<keyword evidence="8 13" id="KW-0547">Nucleotide-binding</keyword>
<keyword evidence="17" id="KW-1185">Reference proteome</keyword>
<dbReference type="GO" id="GO:0005524">
    <property type="term" value="F:ATP binding"/>
    <property type="evidence" value="ECO:0007669"/>
    <property type="project" value="UniProtKB-KW"/>
</dbReference>
<dbReference type="PANTHER" id="PTHR10566:SF113">
    <property type="entry name" value="PROTEIN ACTIVITY OF BC1 COMPLEX KINASE 7, CHLOROPLASTIC"/>
    <property type="match status" value="1"/>
</dbReference>
<feature type="binding site" evidence="13">
    <location>
        <begin position="130"/>
        <end position="138"/>
    </location>
    <ligand>
        <name>ATP</name>
        <dbReference type="ChEBI" id="CHEBI:30616"/>
    </ligand>
</feature>
<dbReference type="EMBL" id="AP017372">
    <property type="protein sequence ID" value="BAU56690.1"/>
    <property type="molecule type" value="Genomic_DNA"/>
</dbReference>
<gene>
    <name evidence="13 16" type="primary">ubiB</name>
    <name evidence="16" type="ORF">HH1059_00210</name>
</gene>
<dbReference type="OrthoDB" id="9795390at2"/>
<dbReference type="InterPro" id="IPR050154">
    <property type="entry name" value="UbiB_kinase"/>
</dbReference>
<keyword evidence="12 13" id="KW-0472">Membrane</keyword>
<dbReference type="EC" id="2.7.-.-" evidence="13"/>
<comment type="pathway">
    <text evidence="1 13">Cofactor biosynthesis; ubiquinone biosynthesis [regulation].</text>
</comment>
<feature type="domain" description="ABC1 atypical kinase-like" evidence="15">
    <location>
        <begin position="94"/>
        <end position="343"/>
    </location>
</feature>
<evidence type="ECO:0000313" key="17">
    <source>
        <dbReference type="Proteomes" id="UP000218890"/>
    </source>
</evidence>
<keyword evidence="4" id="KW-0997">Cell inner membrane</keyword>
<dbReference type="CDD" id="cd13972">
    <property type="entry name" value="UbiB"/>
    <property type="match status" value="1"/>
</dbReference>
<evidence type="ECO:0000256" key="3">
    <source>
        <dbReference type="ARBA" id="ARBA00022475"/>
    </source>
</evidence>
<protein>
    <recommendedName>
        <fullName evidence="13">Probable protein kinase UbiB</fullName>
        <ecNumber evidence="13">2.7.-.-</ecNumber>
    </recommendedName>
    <alternativeName>
        <fullName evidence="13">Ubiquinone biosynthesis protein UbiB</fullName>
    </alternativeName>
</protein>
<organism evidence="16 17">
    <name type="scientific">Halorhodospira halochloris</name>
    <name type="common">Ectothiorhodospira halochloris</name>
    <dbReference type="NCBI Taxonomy" id="1052"/>
    <lineage>
        <taxon>Bacteria</taxon>
        <taxon>Pseudomonadati</taxon>
        <taxon>Pseudomonadota</taxon>
        <taxon>Gammaproteobacteria</taxon>
        <taxon>Chromatiales</taxon>
        <taxon>Ectothiorhodospiraceae</taxon>
        <taxon>Halorhodospira</taxon>
    </lineage>
</organism>
<evidence type="ECO:0000256" key="2">
    <source>
        <dbReference type="ARBA" id="ARBA00009670"/>
    </source>
</evidence>
<dbReference type="GO" id="GO:0004672">
    <property type="term" value="F:protein kinase activity"/>
    <property type="evidence" value="ECO:0007669"/>
    <property type="project" value="UniProtKB-UniRule"/>
</dbReference>
<dbReference type="GO" id="GO:0005886">
    <property type="term" value="C:plasma membrane"/>
    <property type="evidence" value="ECO:0007669"/>
    <property type="project" value="UniProtKB-SubCell"/>
</dbReference>
<keyword evidence="11 13" id="KW-1133">Transmembrane helix</keyword>
<evidence type="ECO:0000256" key="11">
    <source>
        <dbReference type="ARBA" id="ARBA00022989"/>
    </source>
</evidence>
<evidence type="ECO:0000256" key="6">
    <source>
        <dbReference type="ARBA" id="ARBA00022688"/>
    </source>
</evidence>
<sequence>MIGPGQFFRLTRIQLAMLRNGVDEVVLATPIFRPLRFLGIFMPWRWVRSSSVPRGVRLRRALEELGPIFVKLGQILSTRRDFLPADVAEELAMLQNKVPPFPYEDARRIVERSLGEPVSAAFGEFNNVPIASASIAQVHGAKLHDGTEVVVKIVRPGIRNVIHHDIELLYTAARLAERYVPDARRLHPVEVIAELEKNLNDELDLMREAANASQLRRNFEDSNLLYVPAIFWRYTSRDVLVMERIEGIPVSDIETLRAHGTNLKLLAERGTEIFFTQVFRHSFFHADMHPGNVFVDPNRPDDPRYIAIDFGIMGSLSPVDHHYLAGNFMAFFNRDYRRVAELHVESGWVPENTRVDELEAAIRTVCEPIFERPLHEISFAQLLIRLFQTGRRFDMQVQPQLVLLQKTLLNVEGLGRSLYPDLDLWVTAKPFLQRWMRDELGPHAVMRKMRRQFPEWGEKLPELPNRLDRGLNDLQTVRTEMQRQSQEMANLRNDLRRSNRRMYAVIAGSALIIAALLAYQGGATDSLAEVPLAAWLLGSAGLIGLGYALRR</sequence>
<name>A0A0X8X6V7_HALHR</name>
<feature type="active site" description="Proton acceptor" evidence="13">
    <location>
        <position position="287"/>
    </location>
</feature>
<dbReference type="InterPro" id="IPR004147">
    <property type="entry name" value="ABC1_dom"/>
</dbReference>
<feature type="binding site" evidence="13">
    <location>
        <position position="152"/>
    </location>
    <ligand>
        <name>ATP</name>
        <dbReference type="ChEBI" id="CHEBI:30616"/>
    </ligand>
</feature>
<dbReference type="RefSeq" id="WP_096406873.1">
    <property type="nucleotide sequence ID" value="NZ_AP017372.2"/>
</dbReference>
<evidence type="ECO:0000313" key="16">
    <source>
        <dbReference type="EMBL" id="BAU56690.1"/>
    </source>
</evidence>
<comment type="similarity">
    <text evidence="13">Belongs to the ABC1 family. UbiB subfamily.</text>
</comment>
<evidence type="ECO:0000256" key="1">
    <source>
        <dbReference type="ARBA" id="ARBA00005020"/>
    </source>
</evidence>